<reference evidence="3" key="1">
    <citation type="submission" date="2023-01" db="EMBL/GenBank/DDBJ databases">
        <title>Key to firefly adult light organ development and bioluminescence: homeobox transcription factors regulate luciferase expression and transportation to peroxisome.</title>
        <authorList>
            <person name="Fu X."/>
        </authorList>
    </citation>
    <scope>NUCLEOTIDE SEQUENCE [LARGE SCALE GENOMIC DNA]</scope>
</reference>
<gene>
    <name evidence="2" type="ORF">RN001_008992</name>
</gene>
<dbReference type="AlphaFoldDB" id="A0AAN7S9Z3"/>
<keyword evidence="3" id="KW-1185">Reference proteome</keyword>
<name>A0AAN7S9Z3_9COLE</name>
<keyword evidence="1" id="KW-0732">Signal</keyword>
<comment type="caution">
    <text evidence="2">The sequence shown here is derived from an EMBL/GenBank/DDBJ whole genome shotgun (WGS) entry which is preliminary data.</text>
</comment>
<feature type="chain" id="PRO_5042859930" evidence="1">
    <location>
        <begin position="17"/>
        <end position="126"/>
    </location>
</feature>
<evidence type="ECO:0000256" key="1">
    <source>
        <dbReference type="SAM" id="SignalP"/>
    </source>
</evidence>
<dbReference type="Proteomes" id="UP001353858">
    <property type="component" value="Unassembled WGS sequence"/>
</dbReference>
<feature type="signal peptide" evidence="1">
    <location>
        <begin position="1"/>
        <end position="16"/>
    </location>
</feature>
<organism evidence="2 3">
    <name type="scientific">Aquatica leii</name>
    <dbReference type="NCBI Taxonomy" id="1421715"/>
    <lineage>
        <taxon>Eukaryota</taxon>
        <taxon>Metazoa</taxon>
        <taxon>Ecdysozoa</taxon>
        <taxon>Arthropoda</taxon>
        <taxon>Hexapoda</taxon>
        <taxon>Insecta</taxon>
        <taxon>Pterygota</taxon>
        <taxon>Neoptera</taxon>
        <taxon>Endopterygota</taxon>
        <taxon>Coleoptera</taxon>
        <taxon>Polyphaga</taxon>
        <taxon>Elateriformia</taxon>
        <taxon>Elateroidea</taxon>
        <taxon>Lampyridae</taxon>
        <taxon>Luciolinae</taxon>
        <taxon>Aquatica</taxon>
    </lineage>
</organism>
<dbReference type="EMBL" id="JARPUR010000003">
    <property type="protein sequence ID" value="KAK4880846.1"/>
    <property type="molecule type" value="Genomic_DNA"/>
</dbReference>
<accession>A0AAN7S9Z3</accession>
<proteinExistence type="predicted"/>
<evidence type="ECO:0000313" key="3">
    <source>
        <dbReference type="Proteomes" id="UP001353858"/>
    </source>
</evidence>
<protein>
    <submittedName>
        <fullName evidence="2">Uncharacterized protein</fullName>
    </submittedName>
</protein>
<sequence>MSASTILNLFACGVLSDQELIEAYEDVVERMVIYGDTIDKEDEGIFLRLIERVIELKDTAKIEAPSTSAAHLNNSVGFGLTPSTSRNGDYDKAGFFEIAQQKDDFDKKDEIPLTTFFSVLQSTHME</sequence>
<evidence type="ECO:0000313" key="2">
    <source>
        <dbReference type="EMBL" id="KAK4880846.1"/>
    </source>
</evidence>